<accession>W2C6Y8</accession>
<name>W2C6Y8_9BACT</name>
<dbReference type="Pfam" id="PF13175">
    <property type="entry name" value="AAA_15"/>
    <property type="match status" value="1"/>
</dbReference>
<organism evidence="2 3">
    <name type="scientific">Tannerella sp. oral taxon BU063 isolate Cell 2</name>
    <dbReference type="NCBI Taxonomy" id="1411148"/>
    <lineage>
        <taxon>Bacteria</taxon>
        <taxon>Pseudomonadati</taxon>
        <taxon>Bacteroidota</taxon>
        <taxon>Bacteroidia</taxon>
        <taxon>Bacteroidales</taxon>
        <taxon>Tannerellaceae</taxon>
        <taxon>Tannerella</taxon>
    </lineage>
</organism>
<dbReference type="Proteomes" id="UP000018837">
    <property type="component" value="Unassembled WGS sequence"/>
</dbReference>
<dbReference type="InterPro" id="IPR051396">
    <property type="entry name" value="Bact_Antivir_Def_Nuclease"/>
</dbReference>
<reference evidence="2 3" key="1">
    <citation type="submission" date="2013-11" db="EMBL/GenBank/DDBJ databases">
        <title>Single cell genomics of uncultured Tannerella BU063 (oral taxon 286).</title>
        <authorList>
            <person name="Beall C.J."/>
            <person name="Campbell A.G."/>
            <person name="Griffen A.L."/>
            <person name="Podar M."/>
            <person name="Leys E.J."/>
        </authorList>
    </citation>
    <scope>NUCLEOTIDE SEQUENCE [LARGE SCALE GENOMIC DNA]</scope>
    <source>
        <strain evidence="2">Cell 2</strain>
    </source>
</reference>
<dbReference type="PANTHER" id="PTHR43581:SF2">
    <property type="entry name" value="EXCINUCLEASE ATPASE SUBUNIT"/>
    <property type="match status" value="1"/>
</dbReference>
<dbReference type="SMART" id="SM00382">
    <property type="entry name" value="AAA"/>
    <property type="match status" value="1"/>
</dbReference>
<protein>
    <recommendedName>
        <fullName evidence="1">AAA+ ATPase domain-containing protein</fullName>
    </recommendedName>
</protein>
<gene>
    <name evidence="2" type="ORF">N425_02285</name>
</gene>
<dbReference type="AlphaFoldDB" id="W2C6Y8"/>
<dbReference type="InterPro" id="IPR027417">
    <property type="entry name" value="P-loop_NTPase"/>
</dbReference>
<dbReference type="EMBL" id="AYUF01000296">
    <property type="protein sequence ID" value="ETK02813.1"/>
    <property type="molecule type" value="Genomic_DNA"/>
</dbReference>
<evidence type="ECO:0000313" key="2">
    <source>
        <dbReference type="EMBL" id="ETK02813.1"/>
    </source>
</evidence>
<dbReference type="Gene3D" id="3.40.50.300">
    <property type="entry name" value="P-loop containing nucleotide triphosphate hydrolases"/>
    <property type="match status" value="2"/>
</dbReference>
<dbReference type="SUPFAM" id="SSF52540">
    <property type="entry name" value="P-loop containing nucleoside triphosphate hydrolases"/>
    <property type="match status" value="1"/>
</dbReference>
<sequence>MRLKTIEIRDYKCFEKYKVDFAPSVTVIIGRNGSGKTALISAIHKVLSFIFSSDKSLGDNFLSAGNPSLKVSTFDESDYRRDDVKRTITNDLSIRAEAVYAGQPLVWELYKRTAGRAALYTSKYKKAFRQFMSAYQDGSDLPLLAYYSDSFPHRNTKLTKFAFDMIGLDCIPENFGYYQWDMEAACTTLWEVRMANQLNQSVMQGLRIAAKQQELRNRLSPEQLADDALYRHLEVQEDLLLESQLPLFKETSLITERLETFTTKLPALKREGYDIRYLVTKDTANGYRINILFSNGKSMLLQDLPAGYRRLYSIVFDMAYRAYILNGDEEPTGIVVIDEIDLHLHPSLEQEVVAALHATFPEVQFIISTHSAAVISNLNTAKQGNEEPANCVLFMQEGQEQADPLPNIYGLDYNAALRDFMDTPASSGEIRRLRNEYLTFCSLGLDKEAESTMAEIKKLLGREDHPILEQIRKDAEAYEVH</sequence>
<dbReference type="PANTHER" id="PTHR43581">
    <property type="entry name" value="ATP/GTP PHOSPHATASE"/>
    <property type="match status" value="1"/>
</dbReference>
<feature type="domain" description="AAA+ ATPase" evidence="1">
    <location>
        <begin position="22"/>
        <end position="385"/>
    </location>
</feature>
<evidence type="ECO:0000259" key="1">
    <source>
        <dbReference type="SMART" id="SM00382"/>
    </source>
</evidence>
<comment type="caution">
    <text evidence="2">The sequence shown here is derived from an EMBL/GenBank/DDBJ whole genome shotgun (WGS) entry which is preliminary data.</text>
</comment>
<dbReference type="InterPro" id="IPR003593">
    <property type="entry name" value="AAA+_ATPase"/>
</dbReference>
<evidence type="ECO:0000313" key="3">
    <source>
        <dbReference type="Proteomes" id="UP000018837"/>
    </source>
</evidence>
<dbReference type="InterPro" id="IPR041685">
    <property type="entry name" value="AAA_GajA/Old/RecF-like"/>
</dbReference>
<proteinExistence type="predicted"/>
<dbReference type="PATRIC" id="fig|1411148.3.peg.229"/>